<dbReference type="InterPro" id="IPR026352">
    <property type="entry name" value="Nanowire_3heme"/>
</dbReference>
<reference evidence="3 4" key="1">
    <citation type="submission" date="2015-07" db="EMBL/GenBank/DDBJ databases">
        <title>Isolation and Genomic Characterization of a Novel Halophilic Metal-Reducing Deltaproteobacterium from the Deep Subsurface.</title>
        <authorList>
            <person name="Badalamenti J.P."/>
            <person name="Summers Z.M."/>
            <person name="Gralnick J.A."/>
            <person name="Bond D.R."/>
        </authorList>
    </citation>
    <scope>NUCLEOTIDE SEQUENCE [LARGE SCALE GENOMIC DNA]</scope>
    <source>
        <strain evidence="3 4">WTL</strain>
    </source>
</reference>
<evidence type="ECO:0000259" key="2">
    <source>
        <dbReference type="Pfam" id="PF14522"/>
    </source>
</evidence>
<protein>
    <submittedName>
        <fullName evidence="3">Putative multiheme cytochrome c</fullName>
    </submittedName>
</protein>
<name>A0A0M4CY00_9BACT</name>
<dbReference type="Proteomes" id="UP000057158">
    <property type="component" value="Chromosome"/>
</dbReference>
<dbReference type="InterPro" id="IPR029467">
    <property type="entry name" value="Cyt_c7-like"/>
</dbReference>
<gene>
    <name evidence="3" type="primary">omcQ</name>
    <name evidence="3" type="ORF">DSOUD_2475</name>
</gene>
<dbReference type="Pfam" id="PF14522">
    <property type="entry name" value="Cytochrome_C7"/>
    <property type="match status" value="2"/>
</dbReference>
<evidence type="ECO:0000313" key="3">
    <source>
        <dbReference type="EMBL" id="ALC17228.1"/>
    </source>
</evidence>
<feature type="domain" description="Cytochrome c7-like" evidence="2">
    <location>
        <begin position="37"/>
        <end position="101"/>
    </location>
</feature>
<keyword evidence="4" id="KW-1185">Reference proteome</keyword>
<dbReference type="STRING" id="1603606.DSOUD_2475"/>
<sequence length="179" mass="19241">MKYRWLIVALLVLLPSAVCARWIKDQVVMPVEATGPVVFSHNNHLEAVGKNCPSCHNAIFNIVVKKNPVFTMADMAQGKSCGACHNGTRAFSVKDDCSLCHPTRDIVFKVPDAGDATFSHEVHTGLYGCGECHPGIFKPAQGKNTATMTEMEGGRSCGACHDGNTAFTVGENCETCHAM</sequence>
<dbReference type="OrthoDB" id="5391425at2"/>
<dbReference type="InterPro" id="IPR036280">
    <property type="entry name" value="Multihaem_cyt_sf"/>
</dbReference>
<evidence type="ECO:0000313" key="4">
    <source>
        <dbReference type="Proteomes" id="UP000057158"/>
    </source>
</evidence>
<dbReference type="SUPFAM" id="SSF48695">
    <property type="entry name" value="Multiheme cytochromes"/>
    <property type="match status" value="2"/>
</dbReference>
<dbReference type="Gene3D" id="3.90.10.10">
    <property type="entry name" value="Cytochrome C3"/>
    <property type="match status" value="2"/>
</dbReference>
<keyword evidence="1" id="KW-0732">Signal</keyword>
<dbReference type="PANTHER" id="PTHR39425">
    <property type="entry name" value="LIPOPROTEIN CYTOCHROME C"/>
    <property type="match status" value="1"/>
</dbReference>
<dbReference type="KEGG" id="des:DSOUD_2475"/>
<organism evidence="3 4">
    <name type="scientific">Desulfuromonas soudanensis</name>
    <dbReference type="NCBI Taxonomy" id="1603606"/>
    <lineage>
        <taxon>Bacteria</taxon>
        <taxon>Pseudomonadati</taxon>
        <taxon>Thermodesulfobacteriota</taxon>
        <taxon>Desulfuromonadia</taxon>
        <taxon>Desulfuromonadales</taxon>
        <taxon>Desulfuromonadaceae</taxon>
        <taxon>Desulfuromonas</taxon>
    </lineage>
</organism>
<proteinExistence type="predicted"/>
<dbReference type="PATRIC" id="fig|1603606.3.peg.2675"/>
<feature type="domain" description="Cytochrome c7-like" evidence="2">
    <location>
        <begin position="117"/>
        <end position="177"/>
    </location>
</feature>
<evidence type="ECO:0000256" key="1">
    <source>
        <dbReference type="SAM" id="SignalP"/>
    </source>
</evidence>
<dbReference type="EMBL" id="CP010802">
    <property type="protein sequence ID" value="ALC17228.1"/>
    <property type="molecule type" value="Genomic_DNA"/>
</dbReference>
<feature type="signal peptide" evidence="1">
    <location>
        <begin position="1"/>
        <end position="20"/>
    </location>
</feature>
<dbReference type="NCBIfam" id="TIGR04257">
    <property type="entry name" value="nanowire_3heme"/>
    <property type="match status" value="2"/>
</dbReference>
<accession>A0A0M4CY00</accession>
<dbReference type="RefSeq" id="WP_053551256.1">
    <property type="nucleotide sequence ID" value="NZ_CP010802.1"/>
</dbReference>
<feature type="chain" id="PRO_5005791661" evidence="1">
    <location>
        <begin position="21"/>
        <end position="179"/>
    </location>
</feature>
<dbReference type="PANTHER" id="PTHR39425:SF1">
    <property type="entry name" value="CYTOCHROME C7-LIKE DOMAIN-CONTAINING PROTEIN"/>
    <property type="match status" value="1"/>
</dbReference>
<dbReference type="AlphaFoldDB" id="A0A0M4CY00"/>